<evidence type="ECO:0000313" key="5">
    <source>
        <dbReference type="Proteomes" id="UP000046393"/>
    </source>
</evidence>
<comment type="function">
    <text evidence="1">Extremely potent competitive inhibitor of cAMP-dependent protein kinase activity, this protein interacts with the catalytic subunit of the enzyme after the cAMP-induced dissociation of its regulatory chains.</text>
</comment>
<sequence>MGENEATDRSDEELQKFNASTRTGRRNALTSLEADEVDTATLKLVNRLIGVTTDPTTNDSTATDDSATTSEACDGQRG</sequence>
<feature type="region of interest" description="Disordered" evidence="4">
    <location>
        <begin position="51"/>
        <end position="78"/>
    </location>
</feature>
<evidence type="ECO:0000256" key="4">
    <source>
        <dbReference type="SAM" id="MobiDB-lite"/>
    </source>
</evidence>
<evidence type="ECO:0000256" key="1">
    <source>
        <dbReference type="ARBA" id="ARBA00002844"/>
    </source>
</evidence>
<comment type="similarity">
    <text evidence="2">Belongs to the PKI family.</text>
</comment>
<organism evidence="5 6">
    <name type="scientific">Syphacia muris</name>
    <dbReference type="NCBI Taxonomy" id="451379"/>
    <lineage>
        <taxon>Eukaryota</taxon>
        <taxon>Metazoa</taxon>
        <taxon>Ecdysozoa</taxon>
        <taxon>Nematoda</taxon>
        <taxon>Chromadorea</taxon>
        <taxon>Rhabditida</taxon>
        <taxon>Spirurina</taxon>
        <taxon>Oxyuridomorpha</taxon>
        <taxon>Oxyuroidea</taxon>
        <taxon>Oxyuridae</taxon>
        <taxon>Syphacia</taxon>
    </lineage>
</organism>
<dbReference type="InterPro" id="IPR004171">
    <property type="entry name" value="cAMP_dep_PKI"/>
</dbReference>
<evidence type="ECO:0000256" key="3">
    <source>
        <dbReference type="ARBA" id="ARBA00023013"/>
    </source>
</evidence>
<keyword evidence="5" id="KW-1185">Reference proteome</keyword>
<name>A0A0N5AN68_9BILA</name>
<dbReference type="Proteomes" id="UP000046393">
    <property type="component" value="Unplaced"/>
</dbReference>
<proteinExistence type="inferred from homology"/>
<keyword evidence="3" id="KW-0649">Protein kinase inhibitor</keyword>
<evidence type="ECO:0000256" key="2">
    <source>
        <dbReference type="ARBA" id="ARBA00006393"/>
    </source>
</evidence>
<feature type="compositionally biased region" description="Low complexity" evidence="4">
    <location>
        <begin position="52"/>
        <end position="78"/>
    </location>
</feature>
<evidence type="ECO:0000313" key="6">
    <source>
        <dbReference type="WBParaSite" id="SMUV_0000604501-mRNA-1"/>
    </source>
</evidence>
<dbReference type="GO" id="GO:0004862">
    <property type="term" value="F:cAMP-dependent protein kinase inhibitor activity"/>
    <property type="evidence" value="ECO:0007669"/>
    <property type="project" value="InterPro"/>
</dbReference>
<feature type="compositionally biased region" description="Basic and acidic residues" evidence="4">
    <location>
        <begin position="1"/>
        <end position="15"/>
    </location>
</feature>
<protein>
    <submittedName>
        <fullName evidence="6">Uncharacterized protein</fullName>
    </submittedName>
</protein>
<accession>A0A0N5AN68</accession>
<reference evidence="6" key="1">
    <citation type="submission" date="2017-02" db="UniProtKB">
        <authorList>
            <consortium name="WormBaseParasite"/>
        </authorList>
    </citation>
    <scope>IDENTIFICATION</scope>
</reference>
<dbReference type="Pfam" id="PF02827">
    <property type="entry name" value="PKI"/>
    <property type="match status" value="1"/>
</dbReference>
<feature type="region of interest" description="Disordered" evidence="4">
    <location>
        <begin position="1"/>
        <end position="23"/>
    </location>
</feature>
<dbReference type="WBParaSite" id="SMUV_0000604501-mRNA-1">
    <property type="protein sequence ID" value="SMUV_0000604501-mRNA-1"/>
    <property type="gene ID" value="SMUV_0000604501"/>
</dbReference>
<dbReference type="AlphaFoldDB" id="A0A0N5AN68"/>